<feature type="domain" description="Nudix hydrolase" evidence="8">
    <location>
        <begin position="311"/>
        <end position="452"/>
    </location>
</feature>
<keyword evidence="6" id="KW-0464">Manganese</keyword>
<dbReference type="EMBL" id="CM017321">
    <property type="protein sequence ID" value="KAE7995805.1"/>
    <property type="molecule type" value="Genomic_DNA"/>
</dbReference>
<dbReference type="AlphaFoldDB" id="A0A5N6Q9G9"/>
<evidence type="ECO:0000313" key="9">
    <source>
        <dbReference type="EMBL" id="KAE7995805.1"/>
    </source>
</evidence>
<organism evidence="9 10">
    <name type="scientific">Carpinus fangiana</name>
    <dbReference type="NCBI Taxonomy" id="176857"/>
    <lineage>
        <taxon>Eukaryota</taxon>
        <taxon>Viridiplantae</taxon>
        <taxon>Streptophyta</taxon>
        <taxon>Embryophyta</taxon>
        <taxon>Tracheophyta</taxon>
        <taxon>Spermatophyta</taxon>
        <taxon>Magnoliopsida</taxon>
        <taxon>eudicotyledons</taxon>
        <taxon>Gunneridae</taxon>
        <taxon>Pentapetalae</taxon>
        <taxon>rosids</taxon>
        <taxon>fabids</taxon>
        <taxon>Fagales</taxon>
        <taxon>Betulaceae</taxon>
        <taxon>Carpinus</taxon>
    </lineage>
</organism>
<dbReference type="InterPro" id="IPR045121">
    <property type="entry name" value="CoAse"/>
</dbReference>
<dbReference type="GO" id="GO:0008893">
    <property type="term" value="F:guanosine-3',5'-bis(diphosphate) 3'-diphosphatase activity"/>
    <property type="evidence" value="ECO:0007669"/>
    <property type="project" value="UniProtKB-ARBA"/>
</dbReference>
<protein>
    <recommendedName>
        <fullName evidence="8">Nudix hydrolase domain-containing protein</fullName>
    </recommendedName>
</protein>
<sequence>MIPILQRLSKSVTSTAPLFKLMDPPSSFGGSQRLVALAQQLRLYKPPPSFEDIEEQSLEESAGKVVSQLGFAESTTSIAQDPQRFRPKRAAVLVCLFEGDAGDLRVILTKRSSRLSTHSGEVALPGGKADEGDKDDGETATREAKEEIGLDPSLVDVVTVLEPFLSKHLLRVVPVIGILNEKNAFKPAPNPGEVESIFDAPLEMFIKDENRRAEEREWMGHKYLIHFFDYETENKKYLIWGLTAGILIRAASVVLQRPPAFLEQNPIFKVPRVIEKDTRLEALAQQFGLGRPRPSADGATSIQQTLGSNKTKRAAVLICLFQGPHGDLRVILTKRASTLSSHSGEVSLPGGKREEGDTDDVETALREAKEEIGLDPSLVSLVTVLEPFVNKIGVTVVPVIGILSDKKAFSPSPNPAEVEAIFDAPLEMFLKYLLHYFDYEAENEKYVIWALTAGILIRAASLVFQRPPAFLERRPKFWNRATDSNTTSP</sequence>
<keyword evidence="3" id="KW-0479">Metal-binding</keyword>
<evidence type="ECO:0000256" key="1">
    <source>
        <dbReference type="ARBA" id="ARBA00001936"/>
    </source>
</evidence>
<feature type="region of interest" description="Disordered" evidence="7">
    <location>
        <begin position="118"/>
        <end position="146"/>
    </location>
</feature>
<evidence type="ECO:0000256" key="7">
    <source>
        <dbReference type="SAM" id="MobiDB-lite"/>
    </source>
</evidence>
<accession>A0A5N6Q9G9</accession>
<feature type="domain" description="Nudix hydrolase" evidence="8">
    <location>
        <begin position="87"/>
        <end position="243"/>
    </location>
</feature>
<keyword evidence="5" id="KW-0460">Magnesium</keyword>
<keyword evidence="4" id="KW-0378">Hydrolase</keyword>
<dbReference type="Pfam" id="PF00293">
    <property type="entry name" value="NUDIX"/>
    <property type="match status" value="2"/>
</dbReference>
<dbReference type="PANTHER" id="PTHR12992:SF24">
    <property type="entry name" value="PEROXISOMAL COENZYME A DIPHOSPHATASE NUDT7"/>
    <property type="match status" value="1"/>
</dbReference>
<dbReference type="OrthoDB" id="206213at2759"/>
<dbReference type="PANTHER" id="PTHR12992">
    <property type="entry name" value="NUDIX HYDROLASE"/>
    <property type="match status" value="1"/>
</dbReference>
<evidence type="ECO:0000313" key="10">
    <source>
        <dbReference type="Proteomes" id="UP000327013"/>
    </source>
</evidence>
<evidence type="ECO:0000259" key="8">
    <source>
        <dbReference type="PROSITE" id="PS51462"/>
    </source>
</evidence>
<dbReference type="Gene3D" id="3.90.79.10">
    <property type="entry name" value="Nucleoside Triphosphate Pyrophosphohydrolase"/>
    <property type="match status" value="2"/>
</dbReference>
<evidence type="ECO:0000256" key="2">
    <source>
        <dbReference type="ARBA" id="ARBA00001946"/>
    </source>
</evidence>
<dbReference type="FunFam" id="3.90.79.10:FF:000036">
    <property type="entry name" value="Nudix hydrolase 11"/>
    <property type="match status" value="2"/>
</dbReference>
<evidence type="ECO:0000256" key="3">
    <source>
        <dbReference type="ARBA" id="ARBA00022723"/>
    </source>
</evidence>
<comment type="cofactor">
    <cofactor evidence="2">
        <name>Mg(2+)</name>
        <dbReference type="ChEBI" id="CHEBI:18420"/>
    </cofactor>
</comment>
<reference evidence="9 10" key="1">
    <citation type="submission" date="2019-06" db="EMBL/GenBank/DDBJ databases">
        <title>A chromosomal-level reference genome of Carpinus fangiana (Coryloideae, Betulaceae).</title>
        <authorList>
            <person name="Yang X."/>
            <person name="Wang Z."/>
            <person name="Zhang L."/>
            <person name="Hao G."/>
            <person name="Liu J."/>
            <person name="Yang Y."/>
        </authorList>
    </citation>
    <scope>NUCLEOTIDE SEQUENCE [LARGE SCALE GENOMIC DNA]</scope>
    <source>
        <strain evidence="9">Cfa_2016G</strain>
        <tissue evidence="9">Leaf</tissue>
    </source>
</reference>
<keyword evidence="10" id="KW-1185">Reference proteome</keyword>
<evidence type="ECO:0000256" key="5">
    <source>
        <dbReference type="ARBA" id="ARBA00022842"/>
    </source>
</evidence>
<dbReference type="SUPFAM" id="SSF55811">
    <property type="entry name" value="Nudix"/>
    <property type="match status" value="2"/>
</dbReference>
<proteinExistence type="predicted"/>
<dbReference type="InterPro" id="IPR015797">
    <property type="entry name" value="NUDIX_hydrolase-like_dom_sf"/>
</dbReference>
<dbReference type="GO" id="GO:0010945">
    <property type="term" value="F:coenzyme A diphosphatase activity"/>
    <property type="evidence" value="ECO:0007669"/>
    <property type="project" value="InterPro"/>
</dbReference>
<dbReference type="PROSITE" id="PS51462">
    <property type="entry name" value="NUDIX"/>
    <property type="match status" value="2"/>
</dbReference>
<evidence type="ECO:0000256" key="4">
    <source>
        <dbReference type="ARBA" id="ARBA00022801"/>
    </source>
</evidence>
<dbReference type="InterPro" id="IPR000086">
    <property type="entry name" value="NUDIX_hydrolase_dom"/>
</dbReference>
<gene>
    <name evidence="9" type="ORF">FH972_000572</name>
</gene>
<dbReference type="GO" id="GO:0006637">
    <property type="term" value="P:acyl-CoA metabolic process"/>
    <property type="evidence" value="ECO:0007669"/>
    <property type="project" value="UniProtKB-ARBA"/>
</dbReference>
<dbReference type="GO" id="GO:0015938">
    <property type="term" value="P:coenzyme A catabolic process"/>
    <property type="evidence" value="ECO:0007669"/>
    <property type="project" value="TreeGrafter"/>
</dbReference>
<dbReference type="GO" id="GO:0015937">
    <property type="term" value="P:coenzyme A biosynthetic process"/>
    <property type="evidence" value="ECO:0007669"/>
    <property type="project" value="UniProtKB-ARBA"/>
</dbReference>
<feature type="compositionally biased region" description="Basic and acidic residues" evidence="7">
    <location>
        <begin position="137"/>
        <end position="146"/>
    </location>
</feature>
<comment type="cofactor">
    <cofactor evidence="1">
        <name>Mn(2+)</name>
        <dbReference type="ChEBI" id="CHEBI:29035"/>
    </cofactor>
</comment>
<dbReference type="GO" id="GO:0046872">
    <property type="term" value="F:metal ion binding"/>
    <property type="evidence" value="ECO:0007669"/>
    <property type="project" value="UniProtKB-KW"/>
</dbReference>
<evidence type="ECO:0000256" key="6">
    <source>
        <dbReference type="ARBA" id="ARBA00023211"/>
    </source>
</evidence>
<dbReference type="GO" id="GO:0005737">
    <property type="term" value="C:cytoplasm"/>
    <property type="evidence" value="ECO:0007669"/>
    <property type="project" value="UniProtKB-ARBA"/>
</dbReference>
<name>A0A5N6Q9G9_9ROSI</name>
<dbReference type="Proteomes" id="UP000327013">
    <property type="component" value="Chromosome 1"/>
</dbReference>
<dbReference type="CDD" id="cd03426">
    <property type="entry name" value="NUDIX_CoAse_Nudt7"/>
    <property type="match status" value="2"/>
</dbReference>